<accession>A0A5N5GYS0</accession>
<dbReference type="Proteomes" id="UP000327157">
    <property type="component" value="Unassembled WGS sequence"/>
</dbReference>
<dbReference type="EMBL" id="SMOL01000293">
    <property type="protein sequence ID" value="KAB2620776.1"/>
    <property type="molecule type" value="Genomic_DNA"/>
</dbReference>
<dbReference type="AlphaFoldDB" id="A0A5N5GYS0"/>
<proteinExistence type="predicted"/>
<protein>
    <submittedName>
        <fullName evidence="1">Scarecrow-like protein 4</fullName>
    </submittedName>
</protein>
<sequence length="165" mass="18531">MSKKAMSNRSQLFGPSGMMSCAWDYLGMGKRVMDPWVGSGRGGYIYGSRSTPTPLDLNLEFSPFINSSVLLRFNNHFQPPDLDAFSRRGDLAAQSVSDSLLWQRRRQSSRWQLVLGFGEYDSVEIGRQRVSVAKLTRAMGLKRIGAIETEINIVPLPRVWAFLLG</sequence>
<evidence type="ECO:0000313" key="1">
    <source>
        <dbReference type="EMBL" id="KAB2620776.1"/>
    </source>
</evidence>
<reference evidence="1 2" key="2">
    <citation type="submission" date="2019-11" db="EMBL/GenBank/DDBJ databases">
        <title>A de novo genome assembly of a pear dwarfing rootstock.</title>
        <authorList>
            <person name="Wang F."/>
            <person name="Wang J."/>
            <person name="Li S."/>
            <person name="Zhang Y."/>
            <person name="Fang M."/>
            <person name="Ma L."/>
            <person name="Zhao Y."/>
            <person name="Jiang S."/>
        </authorList>
    </citation>
    <scope>NUCLEOTIDE SEQUENCE [LARGE SCALE GENOMIC DNA]</scope>
    <source>
        <strain evidence="1">S2</strain>
        <tissue evidence="1">Leaf</tissue>
    </source>
</reference>
<evidence type="ECO:0000313" key="2">
    <source>
        <dbReference type="Proteomes" id="UP000327157"/>
    </source>
</evidence>
<gene>
    <name evidence="1" type="ORF">D8674_039534</name>
</gene>
<name>A0A5N5GYS0_9ROSA</name>
<reference evidence="1 2" key="1">
    <citation type="submission" date="2019-09" db="EMBL/GenBank/DDBJ databases">
        <authorList>
            <person name="Ou C."/>
        </authorList>
    </citation>
    <scope>NUCLEOTIDE SEQUENCE [LARGE SCALE GENOMIC DNA]</scope>
    <source>
        <strain evidence="1">S2</strain>
        <tissue evidence="1">Leaf</tissue>
    </source>
</reference>
<organism evidence="1 2">
    <name type="scientific">Pyrus ussuriensis x Pyrus communis</name>
    <dbReference type="NCBI Taxonomy" id="2448454"/>
    <lineage>
        <taxon>Eukaryota</taxon>
        <taxon>Viridiplantae</taxon>
        <taxon>Streptophyta</taxon>
        <taxon>Embryophyta</taxon>
        <taxon>Tracheophyta</taxon>
        <taxon>Spermatophyta</taxon>
        <taxon>Magnoliopsida</taxon>
        <taxon>eudicotyledons</taxon>
        <taxon>Gunneridae</taxon>
        <taxon>Pentapetalae</taxon>
        <taxon>rosids</taxon>
        <taxon>fabids</taxon>
        <taxon>Rosales</taxon>
        <taxon>Rosaceae</taxon>
        <taxon>Amygdaloideae</taxon>
        <taxon>Maleae</taxon>
        <taxon>Pyrus</taxon>
    </lineage>
</organism>
<comment type="caution">
    <text evidence="1">The sequence shown here is derived from an EMBL/GenBank/DDBJ whole genome shotgun (WGS) entry which is preliminary data.</text>
</comment>
<dbReference type="PROSITE" id="PS51257">
    <property type="entry name" value="PROKAR_LIPOPROTEIN"/>
    <property type="match status" value="1"/>
</dbReference>
<keyword evidence="2" id="KW-1185">Reference proteome</keyword>